<dbReference type="Proteomes" id="UP001499984">
    <property type="component" value="Unassembled WGS sequence"/>
</dbReference>
<accession>A0ABP7W839</accession>
<name>A0ABP7W839_9ACTN</name>
<protein>
    <submittedName>
        <fullName evidence="1">Uncharacterized protein</fullName>
    </submittedName>
</protein>
<gene>
    <name evidence="1" type="ORF">GCM10022233_75910</name>
</gene>
<organism evidence="1 2">
    <name type="scientific">Streptomyces shaanxiensis</name>
    <dbReference type="NCBI Taxonomy" id="653357"/>
    <lineage>
        <taxon>Bacteria</taxon>
        <taxon>Bacillati</taxon>
        <taxon>Actinomycetota</taxon>
        <taxon>Actinomycetes</taxon>
        <taxon>Kitasatosporales</taxon>
        <taxon>Streptomycetaceae</taxon>
        <taxon>Streptomyces</taxon>
    </lineage>
</organism>
<dbReference type="EMBL" id="BAAAZY010000027">
    <property type="protein sequence ID" value="GAA4083191.1"/>
    <property type="molecule type" value="Genomic_DNA"/>
</dbReference>
<evidence type="ECO:0000313" key="1">
    <source>
        <dbReference type="EMBL" id="GAA4083191.1"/>
    </source>
</evidence>
<evidence type="ECO:0000313" key="2">
    <source>
        <dbReference type="Proteomes" id="UP001499984"/>
    </source>
</evidence>
<comment type="caution">
    <text evidence="1">The sequence shown here is derived from an EMBL/GenBank/DDBJ whole genome shotgun (WGS) entry which is preliminary data.</text>
</comment>
<proteinExistence type="predicted"/>
<reference evidence="2" key="1">
    <citation type="journal article" date="2019" name="Int. J. Syst. Evol. Microbiol.">
        <title>The Global Catalogue of Microorganisms (GCM) 10K type strain sequencing project: providing services to taxonomists for standard genome sequencing and annotation.</title>
        <authorList>
            <consortium name="The Broad Institute Genomics Platform"/>
            <consortium name="The Broad Institute Genome Sequencing Center for Infectious Disease"/>
            <person name="Wu L."/>
            <person name="Ma J."/>
        </authorList>
    </citation>
    <scope>NUCLEOTIDE SEQUENCE [LARGE SCALE GENOMIC DNA]</scope>
    <source>
        <strain evidence="2">JCM 16925</strain>
    </source>
</reference>
<sequence>MVAGNPKPASRTLDAGTRLAAELAGQPPDTVLDVITLGPGLLGRGDERVSDAVRSLAAADLVVVLRDSGYATDGTIGAYVARWGPVLRASADRPARG</sequence>
<keyword evidence="2" id="KW-1185">Reference proteome</keyword>